<dbReference type="OrthoDB" id="830908at2"/>
<protein>
    <submittedName>
        <fullName evidence="1">Uncharacterized protein</fullName>
    </submittedName>
</protein>
<dbReference type="AlphaFoldDB" id="A0A238U8P6"/>
<evidence type="ECO:0000313" key="1">
    <source>
        <dbReference type="EMBL" id="SNR15573.1"/>
    </source>
</evidence>
<sequence length="317" mass="37593">MLKKITFIILTYISILLNAQNDKNITVKDGITEDTKGNITSYKNGKLHGKQVKIEGYSNRKEISYYDNGEIQKKEYNYIWLENEENPTGIYKNGKPYDGYFPVKMQEILLVDFYKKGKKKYQYSKENVIQFKNDILSIKSEYKNGRIYDGRSYDFSEQNQYLKIDYLKKGKVVQQIFWVFAVHYANAFTIHYTKNGYTITEKRDKNVKVIRKQDRISFFYKEKEVLFISLLKNTLASKDIGYYEINGNLKEIVRNGLQFSSKDEKDIDDSYFRSLLFKIFMELRYEKNSDTNIPSIIKNIKNSQHEDVFAQITYDTI</sequence>
<organism evidence="1 2">
    <name type="scientific">Tenacibaculum jejuense</name>
    <dbReference type="NCBI Taxonomy" id="584609"/>
    <lineage>
        <taxon>Bacteria</taxon>
        <taxon>Pseudomonadati</taxon>
        <taxon>Bacteroidota</taxon>
        <taxon>Flavobacteriia</taxon>
        <taxon>Flavobacteriales</taxon>
        <taxon>Flavobacteriaceae</taxon>
        <taxon>Tenacibaculum</taxon>
    </lineage>
</organism>
<dbReference type="KEGG" id="tje:TJEJU_1867"/>
<keyword evidence="2" id="KW-1185">Reference proteome</keyword>
<evidence type="ECO:0000313" key="2">
    <source>
        <dbReference type="Proteomes" id="UP000215214"/>
    </source>
</evidence>
<dbReference type="RefSeq" id="WP_095071445.1">
    <property type="nucleotide sequence ID" value="NZ_LT899436.1"/>
</dbReference>
<gene>
    <name evidence="1" type="ORF">TJEJU_1867</name>
</gene>
<reference evidence="1 2" key="1">
    <citation type="submission" date="2017-07" db="EMBL/GenBank/DDBJ databases">
        <authorList>
            <person name="Sun Z.S."/>
            <person name="Albrecht U."/>
            <person name="Echele G."/>
            <person name="Lee C.C."/>
        </authorList>
    </citation>
    <scope>NUCLEOTIDE SEQUENCE [LARGE SCALE GENOMIC DNA]</scope>
    <source>
        <strain evidence="2">type strain: KCTC 22618</strain>
    </source>
</reference>
<dbReference type="Proteomes" id="UP000215214">
    <property type="component" value="Chromosome TJEJU"/>
</dbReference>
<dbReference type="EMBL" id="LT899436">
    <property type="protein sequence ID" value="SNR15573.1"/>
    <property type="molecule type" value="Genomic_DNA"/>
</dbReference>
<accession>A0A238U8P6</accession>
<name>A0A238U8P6_9FLAO</name>
<proteinExistence type="predicted"/>